<evidence type="ECO:0000259" key="3">
    <source>
        <dbReference type="Pfam" id="PF00326"/>
    </source>
</evidence>
<dbReference type="Pfam" id="PF00326">
    <property type="entry name" value="Peptidase_S9"/>
    <property type="match status" value="1"/>
</dbReference>
<dbReference type="PANTHER" id="PTHR43037">
    <property type="entry name" value="UNNAMED PRODUCT-RELATED"/>
    <property type="match status" value="1"/>
</dbReference>
<protein>
    <submittedName>
        <fullName evidence="4">Prolyl oligopeptidase family protein</fullName>
    </submittedName>
</protein>
<evidence type="ECO:0000313" key="5">
    <source>
        <dbReference type="Proteomes" id="UP000198282"/>
    </source>
</evidence>
<evidence type="ECO:0000256" key="2">
    <source>
        <dbReference type="ARBA" id="ARBA00022801"/>
    </source>
</evidence>
<dbReference type="InterPro" id="IPR029058">
    <property type="entry name" value="AB_hydrolase_fold"/>
</dbReference>
<dbReference type="InterPro" id="IPR050955">
    <property type="entry name" value="Plant_Biomass_Hydrol_Est"/>
</dbReference>
<dbReference type="GO" id="GO:0008236">
    <property type="term" value="F:serine-type peptidase activity"/>
    <property type="evidence" value="ECO:0007669"/>
    <property type="project" value="InterPro"/>
</dbReference>
<proteinExistence type="predicted"/>
<dbReference type="Gene3D" id="3.40.50.1820">
    <property type="entry name" value="alpha/beta hydrolase"/>
    <property type="match status" value="1"/>
</dbReference>
<evidence type="ECO:0000313" key="4">
    <source>
        <dbReference type="EMBL" id="SNT32749.1"/>
    </source>
</evidence>
<gene>
    <name evidence="4" type="ORF">SAMN05216276_103483</name>
</gene>
<dbReference type="SUPFAM" id="SSF53474">
    <property type="entry name" value="alpha/beta-Hydrolases"/>
    <property type="match status" value="1"/>
</dbReference>
<reference evidence="4 5" key="1">
    <citation type="submission" date="2017-06" db="EMBL/GenBank/DDBJ databases">
        <authorList>
            <person name="Kim H.J."/>
            <person name="Triplett B.A."/>
        </authorList>
    </citation>
    <scope>NUCLEOTIDE SEQUENCE [LARGE SCALE GENOMIC DNA]</scope>
    <source>
        <strain evidence="4 5">CGMCC 4.2132</strain>
    </source>
</reference>
<organism evidence="4 5">
    <name type="scientific">Streptosporangium subroseum</name>
    <dbReference type="NCBI Taxonomy" id="106412"/>
    <lineage>
        <taxon>Bacteria</taxon>
        <taxon>Bacillati</taxon>
        <taxon>Actinomycetota</taxon>
        <taxon>Actinomycetes</taxon>
        <taxon>Streptosporangiales</taxon>
        <taxon>Streptosporangiaceae</taxon>
        <taxon>Streptosporangium</taxon>
    </lineage>
</organism>
<keyword evidence="2" id="KW-0378">Hydrolase</keyword>
<name>A0A239LSS4_9ACTN</name>
<dbReference type="GO" id="GO:0006508">
    <property type="term" value="P:proteolysis"/>
    <property type="evidence" value="ECO:0007669"/>
    <property type="project" value="InterPro"/>
</dbReference>
<feature type="domain" description="Peptidase S9 prolyl oligopeptidase catalytic" evidence="3">
    <location>
        <begin position="97"/>
        <end position="145"/>
    </location>
</feature>
<dbReference type="EMBL" id="FZOD01000034">
    <property type="protein sequence ID" value="SNT32749.1"/>
    <property type="molecule type" value="Genomic_DNA"/>
</dbReference>
<sequence length="390" mass="42403">MGSLYISAYSAGLANQPPSFAGRLQPYEIYVPDAPAPKRGDGLMVNPHATGGNHNSYSGGQPNWQRQVGDRETPYISVTPNARGTTYWYYGQAGAEVFEIWADVAHRYRLDPDRAVIGGLSMGGYATWKLAGQFPDLFAATPAIVSCPSSGAVYREGGPVPGGDASLARLLAPSFRNVPQLLWAGTQDTVCSYWAQVEYMNKLDAMGYRYDFYSFPVGHAFPLGNEFQPMVDWMGDRRVVRDPVHVTYVLNGMMNEPAVGLNADHAYWVSGLKLRDEAANTRTGTIDVFSHGFGQGDPAATPTRSESGELQGAIGPVSYTRQSKDWEAAPRIPARNRLDISATNISELVVNVKRARVRCDAALNVTSDGPITITLDGCGKKGRHTFNGDR</sequence>
<accession>A0A239LSS4</accession>
<keyword evidence="5" id="KW-1185">Reference proteome</keyword>
<dbReference type="AlphaFoldDB" id="A0A239LSS4"/>
<evidence type="ECO:0000256" key="1">
    <source>
        <dbReference type="ARBA" id="ARBA00022729"/>
    </source>
</evidence>
<dbReference type="InterPro" id="IPR001375">
    <property type="entry name" value="Peptidase_S9_cat"/>
</dbReference>
<dbReference type="PANTHER" id="PTHR43037:SF5">
    <property type="entry name" value="FERULOYL ESTERASE"/>
    <property type="match status" value="1"/>
</dbReference>
<dbReference type="Proteomes" id="UP000198282">
    <property type="component" value="Unassembled WGS sequence"/>
</dbReference>
<keyword evidence="1" id="KW-0732">Signal</keyword>